<dbReference type="InterPro" id="IPR018843">
    <property type="entry name" value="Utp8_b-prop"/>
</dbReference>
<protein>
    <recommendedName>
        <fullName evidence="1">Utp8 beta-propeller domain-containing protein</fullName>
    </recommendedName>
</protein>
<organism evidence="2 3">
    <name type="scientific">Neoarthrinium moseri</name>
    <dbReference type="NCBI Taxonomy" id="1658444"/>
    <lineage>
        <taxon>Eukaryota</taxon>
        <taxon>Fungi</taxon>
        <taxon>Dikarya</taxon>
        <taxon>Ascomycota</taxon>
        <taxon>Pezizomycotina</taxon>
        <taxon>Sordariomycetes</taxon>
        <taxon>Xylariomycetidae</taxon>
        <taxon>Amphisphaeriales</taxon>
        <taxon>Apiosporaceae</taxon>
        <taxon>Neoarthrinium</taxon>
    </lineage>
</organism>
<dbReference type="Pfam" id="PF10395">
    <property type="entry name" value="Utp8_b_propeller"/>
    <property type="match status" value="1"/>
</dbReference>
<sequence length="921" mass="99899">MASNFHVQKPYVLTTLPRPLDPSTGRYVVGEVYGTTEGSRKRKRSEVTVGVDGEAVNIYDVSSARLVTSYPIPPQSSFTCPPTSLRRRIPGSKDVARYTYIATKDPALTLTLFKDIVESSGKTTSSTKTTSLPATSPVVYLATRLAPTPKGDALSPTGGGDLLVVRESGEILGLDSESLQQKWKTSPAILHQDLAYEAKAEFKLEACISARASEVIDGIFKGNRDALSSIASELRDNADPELLLAVSSMPSDGQRLRHLHLLGPIPHSQTLAHSSRGLIQLHVVPIVASSVSPDSKSQYRVDVRSGTLSELSNGTLTVYDLTANIPKVLSQIQVDDATSFVRLSKSSVLTSTPSLLNVYNPQFRSMQSSVTIDPDSQTETDSPKSPGCALVGYFSRLQLAIGISESSLLAIQLEAPKSRTNKRRAEGLLIDSIGRGIPETKRAATESKKRAAAFSTFSTYLPGSMLGDYLEAWTEDVQRADTLLESDSIEKFEALLAEKFGLSVRAAKLTNGVKHTEKTADQPLSLPEWEWPEDRSAYPRVDRRWIIYSISRAFQWNTDNAGDSTIPRLVCSLPFTNVVSYLADAGHLTVSNVKSALREQLSGVDNVDYVVADELITRLAELDPTLELLTCYISGTTLGSVELVTAVRTIMRSLELVQDPTQPPPKMLTSTAAEGTENGDIGMELDHLEEEVFKAESILNGNMGVRGSGLSVAFAKLGNCPATSMIKALRTTLKPEEILSLVYLLRVELVKGAWTSRYLDTTDFEEDAELDAPPDGIIKLLADLLSRCVDSIGPGGWLLNDALLAGDDSGDFIASLKLEVSAALEGLEEAVYLKGVVSEAVRYCEAAQKAEIKQRFDLAKPISLQVKELGSEALPLGLKIKGKIEKTKVVSGGEIVQRSTREKGHLRSQQVGPYSLERIAI</sequence>
<gene>
    <name evidence="2" type="ORF">JX265_009750</name>
</gene>
<accession>A0A9P9WFN6</accession>
<evidence type="ECO:0000259" key="1">
    <source>
        <dbReference type="Pfam" id="PF10395"/>
    </source>
</evidence>
<evidence type="ECO:0000313" key="3">
    <source>
        <dbReference type="Proteomes" id="UP000829685"/>
    </source>
</evidence>
<dbReference type="Proteomes" id="UP000829685">
    <property type="component" value="Unassembled WGS sequence"/>
</dbReference>
<name>A0A9P9WFN6_9PEZI</name>
<evidence type="ECO:0000313" key="2">
    <source>
        <dbReference type="EMBL" id="KAI1861131.1"/>
    </source>
</evidence>
<dbReference type="EMBL" id="JAFIMR010000030">
    <property type="protein sequence ID" value="KAI1861131.1"/>
    <property type="molecule type" value="Genomic_DNA"/>
</dbReference>
<comment type="caution">
    <text evidence="2">The sequence shown here is derived from an EMBL/GenBank/DDBJ whole genome shotgun (WGS) entry which is preliminary data.</text>
</comment>
<proteinExistence type="predicted"/>
<keyword evidence="3" id="KW-1185">Reference proteome</keyword>
<dbReference type="AlphaFoldDB" id="A0A9P9WFN6"/>
<reference evidence="2" key="1">
    <citation type="submission" date="2021-03" db="EMBL/GenBank/DDBJ databases">
        <title>Revisited historic fungal species revealed as producer of novel bioactive compounds through whole genome sequencing and comparative genomics.</title>
        <authorList>
            <person name="Vignolle G.A."/>
            <person name="Hochenegger N."/>
            <person name="Mach R.L."/>
            <person name="Mach-Aigner A.R."/>
            <person name="Javad Rahimi M."/>
            <person name="Salim K.A."/>
            <person name="Chan C.M."/>
            <person name="Lim L.B.L."/>
            <person name="Cai F."/>
            <person name="Druzhinina I.S."/>
            <person name="U'Ren J.M."/>
            <person name="Derntl C."/>
        </authorList>
    </citation>
    <scope>NUCLEOTIDE SEQUENCE</scope>
    <source>
        <strain evidence="2">TUCIM 5799</strain>
    </source>
</reference>
<feature type="domain" description="Utp8 beta-propeller" evidence="1">
    <location>
        <begin position="8"/>
        <end position="372"/>
    </location>
</feature>